<dbReference type="PROSITE" id="PS51257">
    <property type="entry name" value="PROKAR_LIPOPROTEIN"/>
    <property type="match status" value="1"/>
</dbReference>
<dbReference type="EMBL" id="CP014518">
    <property type="protein sequence ID" value="AMM32698.1"/>
    <property type="molecule type" value="Genomic_DNA"/>
</dbReference>
<dbReference type="AlphaFoldDB" id="A0A126ZZS6"/>
<dbReference type="KEGG" id="satk:SA2016_2025"/>
<organism evidence="2 3">
    <name type="scientific">Sinomonas atrocyanea</name>
    <dbReference type="NCBI Taxonomy" id="37927"/>
    <lineage>
        <taxon>Bacteria</taxon>
        <taxon>Bacillati</taxon>
        <taxon>Actinomycetota</taxon>
        <taxon>Actinomycetes</taxon>
        <taxon>Micrococcales</taxon>
        <taxon>Micrococcaceae</taxon>
        <taxon>Sinomonas</taxon>
    </lineage>
</organism>
<evidence type="ECO:0000313" key="2">
    <source>
        <dbReference type="EMBL" id="AMM32698.1"/>
    </source>
</evidence>
<sequence length="236" mass="24222">MGKRLSRAVPSDPPHPVRGGPLAAVLAAALGLAACGTPQPLPTGPGAEGTALPAAPSTAPGPQGTASAPSGTATTDSATTDPAAAGPLTDPSQFQSPPARAVAILKTSANWYRDRFDQGHQYLVAGDTDRFELWWNIMNQGSLLATAQTAFGDASDVYGGNEPQQVDDWSVIMGDQGELQAAANAWHASQAEADYAKVLAALDHADRTIDALAPGITIPRSHGKIAVPMPYVAPRS</sequence>
<keyword evidence="3" id="KW-1185">Reference proteome</keyword>
<accession>A0A126ZZS6</accession>
<feature type="region of interest" description="Disordered" evidence="1">
    <location>
        <begin position="1"/>
        <end position="20"/>
    </location>
</feature>
<protein>
    <recommendedName>
        <fullName evidence="4">Lipoprotein</fullName>
    </recommendedName>
</protein>
<dbReference type="RefSeq" id="WP_066497725.1">
    <property type="nucleotide sequence ID" value="NZ_BJMO01000003.1"/>
</dbReference>
<feature type="compositionally biased region" description="Low complexity" evidence="1">
    <location>
        <begin position="64"/>
        <end position="87"/>
    </location>
</feature>
<evidence type="ECO:0000256" key="1">
    <source>
        <dbReference type="SAM" id="MobiDB-lite"/>
    </source>
</evidence>
<gene>
    <name evidence="2" type="ORF">SA2016_2025</name>
</gene>
<feature type="region of interest" description="Disordered" evidence="1">
    <location>
        <begin position="35"/>
        <end position="96"/>
    </location>
</feature>
<reference evidence="2 3" key="1">
    <citation type="submission" date="2016-02" db="EMBL/GenBank/DDBJ databases">
        <title>Complete genome of Sinomonas atrocyanea KCTC 3377.</title>
        <authorList>
            <person name="Kim K.M."/>
        </authorList>
    </citation>
    <scope>NUCLEOTIDE SEQUENCE [LARGE SCALE GENOMIC DNA]</scope>
    <source>
        <strain evidence="2 3">KCTC 3377</strain>
    </source>
</reference>
<name>A0A126ZZS6_9MICC</name>
<evidence type="ECO:0000313" key="3">
    <source>
        <dbReference type="Proteomes" id="UP000070134"/>
    </source>
</evidence>
<dbReference type="Proteomes" id="UP000070134">
    <property type="component" value="Chromosome"/>
</dbReference>
<proteinExistence type="predicted"/>
<evidence type="ECO:0008006" key="4">
    <source>
        <dbReference type="Google" id="ProtNLM"/>
    </source>
</evidence>